<keyword evidence="7" id="KW-0769">Symport</keyword>
<proteinExistence type="inferred from homology"/>
<dbReference type="InterPro" id="IPR050746">
    <property type="entry name" value="DAACS"/>
</dbReference>
<dbReference type="EMBL" id="JAPWTJ010000122">
    <property type="protein sequence ID" value="KAJ8982461.1"/>
    <property type="molecule type" value="Genomic_DNA"/>
</dbReference>
<accession>A0ABQ9JVV6</accession>
<name>A0ABQ9JVV6_9CUCU</name>
<evidence type="ECO:0000256" key="2">
    <source>
        <dbReference type="ARBA" id="ARBA00006148"/>
    </source>
</evidence>
<sequence>MVLVVSIQPGKGHSVDIHSNSTTSERNITSVDTILNLIKNMFPPNLYQTTSSTETTGSVTEVVQTTNILGLVVASITIGIALAKLGEEVMMTITTWVISLSPIGVMFFGGL</sequence>
<keyword evidence="9" id="KW-1185">Reference proteome</keyword>
<organism evidence="8 9">
    <name type="scientific">Molorchus minor</name>
    <dbReference type="NCBI Taxonomy" id="1323400"/>
    <lineage>
        <taxon>Eukaryota</taxon>
        <taxon>Metazoa</taxon>
        <taxon>Ecdysozoa</taxon>
        <taxon>Arthropoda</taxon>
        <taxon>Hexapoda</taxon>
        <taxon>Insecta</taxon>
        <taxon>Pterygota</taxon>
        <taxon>Neoptera</taxon>
        <taxon>Endopterygota</taxon>
        <taxon>Coleoptera</taxon>
        <taxon>Polyphaga</taxon>
        <taxon>Cucujiformia</taxon>
        <taxon>Chrysomeloidea</taxon>
        <taxon>Cerambycidae</taxon>
        <taxon>Lamiinae</taxon>
        <taxon>Monochamini</taxon>
        <taxon>Molorchus</taxon>
    </lineage>
</organism>
<dbReference type="SUPFAM" id="SSF118215">
    <property type="entry name" value="Proton glutamate symport protein"/>
    <property type="match status" value="1"/>
</dbReference>
<evidence type="ECO:0000256" key="3">
    <source>
        <dbReference type="ARBA" id="ARBA00022448"/>
    </source>
</evidence>
<keyword evidence="5" id="KW-1133">Transmembrane helix</keyword>
<comment type="similarity">
    <text evidence="2 7">Belongs to the dicarboxylate/amino acid:cation symporter (DAACS) (TC 2.A.23) family.</text>
</comment>
<dbReference type="Gene3D" id="1.10.3860.10">
    <property type="entry name" value="Sodium:dicarboxylate symporter"/>
    <property type="match status" value="1"/>
</dbReference>
<evidence type="ECO:0000256" key="5">
    <source>
        <dbReference type="ARBA" id="ARBA00022989"/>
    </source>
</evidence>
<evidence type="ECO:0000313" key="9">
    <source>
        <dbReference type="Proteomes" id="UP001162164"/>
    </source>
</evidence>
<reference evidence="8" key="1">
    <citation type="journal article" date="2023" name="Insect Mol. Biol.">
        <title>Genome sequencing provides insights into the evolution of gene families encoding plant cell wall-degrading enzymes in longhorned beetles.</title>
        <authorList>
            <person name="Shin N.R."/>
            <person name="Okamura Y."/>
            <person name="Kirsch R."/>
            <person name="Pauchet Y."/>
        </authorList>
    </citation>
    <scope>NUCLEOTIDE SEQUENCE</scope>
    <source>
        <strain evidence="8">MMC_N1</strain>
    </source>
</reference>
<dbReference type="Pfam" id="PF00375">
    <property type="entry name" value="SDF"/>
    <property type="match status" value="1"/>
</dbReference>
<evidence type="ECO:0000256" key="7">
    <source>
        <dbReference type="RuleBase" id="RU361216"/>
    </source>
</evidence>
<comment type="subcellular location">
    <subcellularLocation>
        <location evidence="1 7">Membrane</location>
        <topology evidence="1 7">Multi-pass membrane protein</topology>
    </subcellularLocation>
</comment>
<evidence type="ECO:0000256" key="1">
    <source>
        <dbReference type="ARBA" id="ARBA00004141"/>
    </source>
</evidence>
<keyword evidence="4" id="KW-0812">Transmembrane</keyword>
<evidence type="ECO:0000313" key="8">
    <source>
        <dbReference type="EMBL" id="KAJ8982461.1"/>
    </source>
</evidence>
<comment type="caution">
    <text evidence="8">The sequence shown here is derived from an EMBL/GenBank/DDBJ whole genome shotgun (WGS) entry which is preliminary data.</text>
</comment>
<dbReference type="Proteomes" id="UP001162164">
    <property type="component" value="Unassembled WGS sequence"/>
</dbReference>
<dbReference type="PANTHER" id="PTHR11958:SF63">
    <property type="entry name" value="AMINO ACID TRANSPORTER"/>
    <property type="match status" value="1"/>
</dbReference>
<dbReference type="PANTHER" id="PTHR11958">
    <property type="entry name" value="SODIUM/DICARBOXYLATE SYMPORTER-RELATED"/>
    <property type="match status" value="1"/>
</dbReference>
<dbReference type="InterPro" id="IPR001991">
    <property type="entry name" value="Na-dicarboxylate_symporter"/>
</dbReference>
<keyword evidence="3 7" id="KW-0813">Transport</keyword>
<gene>
    <name evidence="8" type="ORF">NQ317_000419</name>
</gene>
<evidence type="ECO:0000256" key="6">
    <source>
        <dbReference type="ARBA" id="ARBA00023136"/>
    </source>
</evidence>
<dbReference type="InterPro" id="IPR036458">
    <property type="entry name" value="Na:dicarbo_symporter_sf"/>
</dbReference>
<protein>
    <recommendedName>
        <fullName evidence="7">Amino acid transporter</fullName>
    </recommendedName>
</protein>
<keyword evidence="6" id="KW-0472">Membrane</keyword>
<evidence type="ECO:0000256" key="4">
    <source>
        <dbReference type="ARBA" id="ARBA00022692"/>
    </source>
</evidence>